<keyword evidence="4" id="KW-1185">Reference proteome</keyword>
<dbReference type="Proteomes" id="UP000551501">
    <property type="component" value="Unassembled WGS sequence"/>
</dbReference>
<dbReference type="InterPro" id="IPR036291">
    <property type="entry name" value="NAD(P)-bd_dom_sf"/>
</dbReference>
<evidence type="ECO:0000259" key="2">
    <source>
        <dbReference type="Pfam" id="PF01370"/>
    </source>
</evidence>
<gene>
    <name evidence="3" type="ORF">BKA16_003280</name>
</gene>
<feature type="domain" description="NAD-dependent epimerase/dehydratase" evidence="2">
    <location>
        <begin position="3"/>
        <end position="211"/>
    </location>
</feature>
<dbReference type="GO" id="GO:0005737">
    <property type="term" value="C:cytoplasm"/>
    <property type="evidence" value="ECO:0007669"/>
    <property type="project" value="TreeGrafter"/>
</dbReference>
<accession>A0A840F2M6</accession>
<evidence type="ECO:0000313" key="3">
    <source>
        <dbReference type="EMBL" id="MBB4136728.1"/>
    </source>
</evidence>
<proteinExistence type="predicted"/>
<dbReference type="InterPro" id="IPR051783">
    <property type="entry name" value="NAD(P)-dependent_oxidoreduct"/>
</dbReference>
<organism evidence="3 4">
    <name type="scientific">Gordonia humi</name>
    <dbReference type="NCBI Taxonomy" id="686429"/>
    <lineage>
        <taxon>Bacteria</taxon>
        <taxon>Bacillati</taxon>
        <taxon>Actinomycetota</taxon>
        <taxon>Actinomycetes</taxon>
        <taxon>Mycobacteriales</taxon>
        <taxon>Gordoniaceae</taxon>
        <taxon>Gordonia</taxon>
    </lineage>
</organism>
<name>A0A840F2M6_9ACTN</name>
<dbReference type="RefSeq" id="WP_183371673.1">
    <property type="nucleotide sequence ID" value="NZ_BAABHL010000041.1"/>
</dbReference>
<sequence>MRIFLAGGSGVIGRRLIPQLVSAGHQVSATTRRAGTADRLRELGADPVVVDVYDADGLAAAVAAAAPDTVIHQLTDLSDYDTDANARLRREGTANLVAAAEAAGVERMITQSIAWAYVPGDSPADEDVEIPEGSAVRIMEDLVFSMSHGTILRYGMLYGPTTWYEPGGRVADAVAAGAYPATDAVTSFAHIDDVVAATVQALDWPDGAYNIVDDEPAPATAWLPVYAAGLGAPAPVVTDRPDGTPRGRGASNAKARGVGWSPIHPTWREGFPQM</sequence>
<protein>
    <submittedName>
        <fullName evidence="3">Nucleoside-diphosphate-sugar epimerase</fullName>
    </submittedName>
</protein>
<dbReference type="EMBL" id="JACIFP010000001">
    <property type="protein sequence ID" value="MBB4136728.1"/>
    <property type="molecule type" value="Genomic_DNA"/>
</dbReference>
<dbReference type="PANTHER" id="PTHR48079:SF6">
    <property type="entry name" value="NAD(P)-BINDING DOMAIN-CONTAINING PROTEIN-RELATED"/>
    <property type="match status" value="1"/>
</dbReference>
<dbReference type="GO" id="GO:0004029">
    <property type="term" value="F:aldehyde dehydrogenase (NAD+) activity"/>
    <property type="evidence" value="ECO:0007669"/>
    <property type="project" value="TreeGrafter"/>
</dbReference>
<reference evidence="3 4" key="1">
    <citation type="submission" date="2020-08" db="EMBL/GenBank/DDBJ databases">
        <title>Sequencing the genomes of 1000 actinobacteria strains.</title>
        <authorList>
            <person name="Klenk H.-P."/>
        </authorList>
    </citation>
    <scope>NUCLEOTIDE SEQUENCE [LARGE SCALE GENOMIC DNA]</scope>
    <source>
        <strain evidence="3 4">DSM 45298</strain>
    </source>
</reference>
<comment type="caution">
    <text evidence="3">The sequence shown here is derived from an EMBL/GenBank/DDBJ whole genome shotgun (WGS) entry which is preliminary data.</text>
</comment>
<dbReference type="Pfam" id="PF01370">
    <property type="entry name" value="Epimerase"/>
    <property type="match status" value="1"/>
</dbReference>
<dbReference type="PANTHER" id="PTHR48079">
    <property type="entry name" value="PROTEIN YEEZ"/>
    <property type="match status" value="1"/>
</dbReference>
<dbReference type="Gene3D" id="3.40.50.720">
    <property type="entry name" value="NAD(P)-binding Rossmann-like Domain"/>
    <property type="match status" value="1"/>
</dbReference>
<dbReference type="InterPro" id="IPR001509">
    <property type="entry name" value="Epimerase_deHydtase"/>
</dbReference>
<evidence type="ECO:0000256" key="1">
    <source>
        <dbReference type="SAM" id="MobiDB-lite"/>
    </source>
</evidence>
<feature type="region of interest" description="Disordered" evidence="1">
    <location>
        <begin position="236"/>
        <end position="264"/>
    </location>
</feature>
<dbReference type="AlphaFoldDB" id="A0A840F2M6"/>
<evidence type="ECO:0000313" key="4">
    <source>
        <dbReference type="Proteomes" id="UP000551501"/>
    </source>
</evidence>
<dbReference type="SUPFAM" id="SSF51735">
    <property type="entry name" value="NAD(P)-binding Rossmann-fold domains"/>
    <property type="match status" value="1"/>
</dbReference>